<evidence type="ECO:0000313" key="1">
    <source>
        <dbReference type="EMBL" id="CAG6583564.1"/>
    </source>
</evidence>
<dbReference type="EMBL" id="HBUE01311708">
    <property type="protein sequence ID" value="CAG6583564.1"/>
    <property type="molecule type" value="Transcribed_RNA"/>
</dbReference>
<reference evidence="1" key="1">
    <citation type="submission" date="2021-05" db="EMBL/GenBank/DDBJ databases">
        <authorList>
            <person name="Alioto T."/>
            <person name="Alioto T."/>
            <person name="Gomez Garrido J."/>
        </authorList>
    </citation>
    <scope>NUCLEOTIDE SEQUENCE</scope>
</reference>
<sequence length="153" mass="17971">MTADGRHLRTSDGPAPPYHRYALLLPETSRKWHRWKPWQEGLVWTANPWQRLLLPFPDQLLGNHVSDQQWSAKKLRMSKLRWSVRHSGQVFEEPGQTNGICSIRNRWRIIARTCRRFQREQRCHSRNAGNRFQTGANSGRGSDCVFSLFLMCT</sequence>
<organism evidence="1">
    <name type="scientific">Culex pipiens</name>
    <name type="common">House mosquito</name>
    <dbReference type="NCBI Taxonomy" id="7175"/>
    <lineage>
        <taxon>Eukaryota</taxon>
        <taxon>Metazoa</taxon>
        <taxon>Ecdysozoa</taxon>
        <taxon>Arthropoda</taxon>
        <taxon>Hexapoda</taxon>
        <taxon>Insecta</taxon>
        <taxon>Pterygota</taxon>
        <taxon>Neoptera</taxon>
        <taxon>Endopterygota</taxon>
        <taxon>Diptera</taxon>
        <taxon>Nematocera</taxon>
        <taxon>Culicoidea</taxon>
        <taxon>Culicidae</taxon>
        <taxon>Culicinae</taxon>
        <taxon>Culicini</taxon>
        <taxon>Culex</taxon>
        <taxon>Culex</taxon>
    </lineage>
</organism>
<accession>A0A8D8K3E9</accession>
<dbReference type="EMBL" id="HBUE01205427">
    <property type="protein sequence ID" value="CAG6531703.1"/>
    <property type="molecule type" value="Transcribed_RNA"/>
</dbReference>
<protein>
    <submittedName>
        <fullName evidence="1">(northern house mosquito) hypothetical protein</fullName>
    </submittedName>
</protein>
<dbReference type="AlphaFoldDB" id="A0A8D8K3E9"/>
<name>A0A8D8K3E9_CULPI</name>
<dbReference type="EMBL" id="HBUE01205428">
    <property type="protein sequence ID" value="CAG6531704.1"/>
    <property type="molecule type" value="Transcribed_RNA"/>
</dbReference>
<proteinExistence type="predicted"/>
<dbReference type="EMBL" id="HBUE01311709">
    <property type="protein sequence ID" value="CAG6583565.1"/>
    <property type="molecule type" value="Transcribed_RNA"/>
</dbReference>